<feature type="transmembrane region" description="Helical" evidence="1">
    <location>
        <begin position="130"/>
        <end position="146"/>
    </location>
</feature>
<dbReference type="GO" id="GO:0005886">
    <property type="term" value="C:plasma membrane"/>
    <property type="evidence" value="ECO:0007669"/>
    <property type="project" value="TreeGrafter"/>
</dbReference>
<reference evidence="2 3" key="1">
    <citation type="submission" date="2019-10" db="EMBL/GenBank/DDBJ databases">
        <title>Draft Genome Sequence of Cytophagaceae sp. SJW1-29.</title>
        <authorList>
            <person name="Choi A."/>
        </authorList>
    </citation>
    <scope>NUCLEOTIDE SEQUENCE [LARGE SCALE GENOMIC DNA]</scope>
    <source>
        <strain evidence="2 3">SJW1-29</strain>
    </source>
</reference>
<dbReference type="PANTHER" id="PTHR34821">
    <property type="entry name" value="INNER MEMBRANE PROTEIN YDCZ"/>
    <property type="match status" value="1"/>
</dbReference>
<keyword evidence="1" id="KW-1133">Transmembrane helix</keyword>
<accession>A0A7C9F990</accession>
<proteinExistence type="predicted"/>
<keyword evidence="1" id="KW-0472">Membrane</keyword>
<feature type="transmembrane region" description="Helical" evidence="1">
    <location>
        <begin position="97"/>
        <end position="118"/>
    </location>
</feature>
<dbReference type="InterPro" id="IPR006750">
    <property type="entry name" value="YdcZ"/>
</dbReference>
<dbReference type="Pfam" id="PF04657">
    <property type="entry name" value="DMT_YdcZ"/>
    <property type="match status" value="1"/>
</dbReference>
<dbReference type="Proteomes" id="UP000479293">
    <property type="component" value="Unassembled WGS sequence"/>
</dbReference>
<gene>
    <name evidence="2" type="ORF">GBK04_13500</name>
</gene>
<dbReference type="PANTHER" id="PTHR34821:SF2">
    <property type="entry name" value="INNER MEMBRANE PROTEIN YDCZ"/>
    <property type="match status" value="1"/>
</dbReference>
<name>A0A7C9F990_9BACT</name>
<feature type="transmembrane region" description="Helical" evidence="1">
    <location>
        <begin position="36"/>
        <end position="58"/>
    </location>
</feature>
<keyword evidence="1" id="KW-0812">Transmembrane</keyword>
<dbReference type="AlphaFoldDB" id="A0A7C9F990"/>
<organism evidence="2 3">
    <name type="scientific">Salmonirosea aquatica</name>
    <dbReference type="NCBI Taxonomy" id="2654236"/>
    <lineage>
        <taxon>Bacteria</taxon>
        <taxon>Pseudomonadati</taxon>
        <taxon>Bacteroidota</taxon>
        <taxon>Cytophagia</taxon>
        <taxon>Cytophagales</taxon>
        <taxon>Spirosomataceae</taxon>
        <taxon>Salmonirosea</taxon>
    </lineage>
</organism>
<sequence length="148" mass="15815">MNLIFALLAFIIGMATTVQGGVNSQLRVAIGNPFLAAIVSFSGGLTVLVLSFVLFNTYPLPSVETLRQVSWWKFIGGAFGSLYVLSVIFIVRDLGPANMLALAVAGQLIAAIVIDHYGWLGFSVQTVSPLRLLGVAFLVVGVYLILKN</sequence>
<keyword evidence="3" id="KW-1185">Reference proteome</keyword>
<evidence type="ECO:0000256" key="1">
    <source>
        <dbReference type="SAM" id="Phobius"/>
    </source>
</evidence>
<feature type="transmembrane region" description="Helical" evidence="1">
    <location>
        <begin position="70"/>
        <end position="91"/>
    </location>
</feature>
<dbReference type="RefSeq" id="WP_152760478.1">
    <property type="nucleotide sequence ID" value="NZ_WHLY01000002.1"/>
</dbReference>
<evidence type="ECO:0000313" key="3">
    <source>
        <dbReference type="Proteomes" id="UP000479293"/>
    </source>
</evidence>
<evidence type="ECO:0000313" key="2">
    <source>
        <dbReference type="EMBL" id="MPR34344.1"/>
    </source>
</evidence>
<dbReference type="EMBL" id="WHLY01000002">
    <property type="protein sequence ID" value="MPR34344.1"/>
    <property type="molecule type" value="Genomic_DNA"/>
</dbReference>
<protein>
    <submittedName>
        <fullName evidence="2">EamA-like transporter family protein</fullName>
    </submittedName>
</protein>
<comment type="caution">
    <text evidence="2">The sequence shown here is derived from an EMBL/GenBank/DDBJ whole genome shotgun (WGS) entry which is preliminary data.</text>
</comment>